<keyword evidence="2" id="KW-0808">Transferase</keyword>
<dbReference type="InterPro" id="IPR014729">
    <property type="entry name" value="Rossmann-like_a/b/a_fold"/>
</dbReference>
<dbReference type="GO" id="GO:0008173">
    <property type="term" value="F:RNA methyltransferase activity"/>
    <property type="evidence" value="ECO:0007669"/>
    <property type="project" value="UniProtKB-ARBA"/>
</dbReference>
<protein>
    <submittedName>
        <fullName evidence="6">Phosphoadenosine phosphosulfate reductase (Modular protein)</fullName>
    </submittedName>
</protein>
<dbReference type="Pfam" id="PF01507">
    <property type="entry name" value="PAPS_reduct"/>
    <property type="match status" value="1"/>
</dbReference>
<evidence type="ECO:0000313" key="7">
    <source>
        <dbReference type="Proteomes" id="UP000439123"/>
    </source>
</evidence>
<comment type="similarity">
    <text evidence="4">Belongs to the MT-A70-like family.</text>
</comment>
<dbReference type="PROSITE" id="PS51143">
    <property type="entry name" value="MT_A70"/>
    <property type="match status" value="1"/>
</dbReference>
<feature type="domain" description="Phosphoadenosine phosphosulphate reductase" evidence="5">
    <location>
        <begin position="320"/>
        <end position="573"/>
    </location>
</feature>
<dbReference type="SUPFAM" id="SSF52402">
    <property type="entry name" value="Adenine nucleotide alpha hydrolases-like"/>
    <property type="match status" value="1"/>
</dbReference>
<evidence type="ECO:0000259" key="5">
    <source>
        <dbReference type="Pfam" id="PF01507"/>
    </source>
</evidence>
<dbReference type="PANTHER" id="PTHR12829:SF7">
    <property type="entry name" value="N6-ADENOSINE-METHYLTRANSFERASE CATALYTIC SUBUNIT"/>
    <property type="match status" value="1"/>
</dbReference>
<dbReference type="Proteomes" id="UP000439123">
    <property type="component" value="Unassembled WGS sequence"/>
</dbReference>
<dbReference type="Pfam" id="PF05063">
    <property type="entry name" value="MT-A70"/>
    <property type="match status" value="1"/>
</dbReference>
<dbReference type="GO" id="GO:0032259">
    <property type="term" value="P:methylation"/>
    <property type="evidence" value="ECO:0007669"/>
    <property type="project" value="UniProtKB-KW"/>
</dbReference>
<dbReference type="InterPro" id="IPR002500">
    <property type="entry name" value="PAPS_reduct_dom"/>
</dbReference>
<dbReference type="InterPro" id="IPR007757">
    <property type="entry name" value="MT-A70-like"/>
</dbReference>
<keyword evidence="3" id="KW-0949">S-adenosyl-L-methionine</keyword>
<sequence>MNIDIFNADRKYRVIYADPAWQFNNKNTGGSMTSSAEAQYTVTSLADMAALPVAKLADDHCLLVMWWVGSMPQEAIDLCKAWGFRLVNMNGFVWRKMTKRWLPHFGMGFTTRAGSESALIGVRGKLKHLIKDHSVRAVIEAEVGRHSQKPNEFRVAIEKMCGAVEQEVPRIELFSRESAPGWDCWGNEAPAVEATSAPANPLADIEPLADWRNHPEVKAWLYQADDVELITPSNTNLLAAYVKNLIESGTDEETIRDLASGMVSRLLHPEPCAELIAPEKEVNPVVAVALNISDMGAKIAEVEKAYSSYREEFGIEDHQVIVNNSGGKDSGATELLARAIVGDNYRSVAADTGNEHPTTIEHLKTLHLQRGGKPVEIVSADYPQAMFDKRREKITKEWQRKQIVRAGAYRGIVMPSLARADTAFAELWRNRAKALGWGEFDTPLDAALSALHRSGNPFLDMALLHGSFPLGRQRFCTDELKMQVVFDKVLIPLLVVGKDVVQWSGVRADESEKRATYDRFSEDKRDSSGHLFNFMPIHQWTAADVFALYRYFGVKPNPLYSQGMGRVGCMPCILVAKNELAEVAARWPEEIERVAKWEQLVAMTSRWMHWMMVGHVDRRQFKSLGDNPKLGINARLPHRSFGVDVEAYKGTCMLGPRGNVIGGSIYDAVEWAKTGKGGKTYDLVTAAIDTEVCSSKYGLCG</sequence>
<evidence type="ECO:0000313" key="6">
    <source>
        <dbReference type="EMBL" id="VXA84030.1"/>
    </source>
</evidence>
<dbReference type="AlphaFoldDB" id="A0A653KXT9"/>
<evidence type="ECO:0000256" key="2">
    <source>
        <dbReference type="ARBA" id="ARBA00022679"/>
    </source>
</evidence>
<gene>
    <name evidence="6" type="ORF">AERO8C_160183</name>
</gene>
<dbReference type="PANTHER" id="PTHR12829">
    <property type="entry name" value="N6-ADENOSINE-METHYLTRANSFERASE"/>
    <property type="match status" value="1"/>
</dbReference>
<organism evidence="6 7">
    <name type="scientific">Aeromonas veronii</name>
    <dbReference type="NCBI Taxonomy" id="654"/>
    <lineage>
        <taxon>Bacteria</taxon>
        <taxon>Pseudomonadati</taxon>
        <taxon>Pseudomonadota</taxon>
        <taxon>Gammaproteobacteria</taxon>
        <taxon>Aeromonadales</taxon>
        <taxon>Aeromonadaceae</taxon>
        <taxon>Aeromonas</taxon>
    </lineage>
</organism>
<proteinExistence type="inferred from homology"/>
<dbReference type="Gene3D" id="3.40.50.620">
    <property type="entry name" value="HUPs"/>
    <property type="match status" value="1"/>
</dbReference>
<reference evidence="6 7" key="1">
    <citation type="submission" date="2019-10" db="EMBL/GenBank/DDBJ databases">
        <authorList>
            <person name="Karimi E."/>
        </authorList>
    </citation>
    <scope>NUCLEOTIDE SEQUENCE [LARGE SCALE GENOMIC DNA]</scope>
    <source>
        <strain evidence="6">Aeromonas sp. 8C</strain>
    </source>
</reference>
<evidence type="ECO:0000256" key="3">
    <source>
        <dbReference type="ARBA" id="ARBA00022691"/>
    </source>
</evidence>
<dbReference type="GO" id="GO:0008757">
    <property type="term" value="F:S-adenosylmethionine-dependent methyltransferase activity"/>
    <property type="evidence" value="ECO:0007669"/>
    <property type="project" value="UniProtKB-ARBA"/>
</dbReference>
<keyword evidence="1" id="KW-0489">Methyltransferase</keyword>
<evidence type="ECO:0000256" key="4">
    <source>
        <dbReference type="PROSITE-ProRule" id="PRU00489"/>
    </source>
</evidence>
<evidence type="ECO:0000256" key="1">
    <source>
        <dbReference type="ARBA" id="ARBA00022603"/>
    </source>
</evidence>
<dbReference type="EMBL" id="CABWLC010000008">
    <property type="protein sequence ID" value="VXA84030.1"/>
    <property type="molecule type" value="Genomic_DNA"/>
</dbReference>
<accession>A0A653KXT9</accession>
<dbReference type="RefSeq" id="WP_236553495.1">
    <property type="nucleotide sequence ID" value="NZ_LR732798.1"/>
</dbReference>
<name>A0A653KXT9_AERVE</name>